<evidence type="ECO:0000313" key="1">
    <source>
        <dbReference type="EMBL" id="KUM45496.1"/>
    </source>
</evidence>
<reference evidence="1" key="1">
    <citation type="journal article" date="2015" name="Genome Biol. Evol.">
        <title>Organellar Genomes of White Spruce (Picea glauca): Assembly and Annotation.</title>
        <authorList>
            <person name="Jackman S.D."/>
            <person name="Warren R.L."/>
            <person name="Gibb E.A."/>
            <person name="Vandervalk B.P."/>
            <person name="Mohamadi H."/>
            <person name="Chu J."/>
            <person name="Raymond A."/>
            <person name="Pleasance S."/>
            <person name="Coope R."/>
            <person name="Wildung M.R."/>
            <person name="Ritland C.E."/>
            <person name="Bousquet J."/>
            <person name="Jones S.J."/>
            <person name="Bohlmann J."/>
            <person name="Birol I."/>
        </authorList>
    </citation>
    <scope>NUCLEOTIDE SEQUENCE [LARGE SCALE GENOMIC DNA]</scope>
    <source>
        <tissue evidence="1">Flushing bud</tissue>
    </source>
</reference>
<comment type="caution">
    <text evidence="1">The sequence shown here is derived from an EMBL/GenBank/DDBJ whole genome shotgun (WGS) entry which is preliminary data.</text>
</comment>
<dbReference type="AlphaFoldDB" id="A0A101LUF3"/>
<geneLocation type="mitochondrion" evidence="1"/>
<name>A0A101LUF3_PICGL</name>
<sequence length="57" mass="6587">MLECILAGWNKSWQESGIHQPTTYNDLPNSFFLTHTPITHLPNSHYLPSLTRRHGVE</sequence>
<dbReference type="EMBL" id="LKAM01000018">
    <property type="protein sequence ID" value="KUM45496.1"/>
    <property type="molecule type" value="Genomic_DNA"/>
</dbReference>
<proteinExistence type="predicted"/>
<organism evidence="1">
    <name type="scientific">Picea glauca</name>
    <name type="common">White spruce</name>
    <name type="synonym">Pinus glauca</name>
    <dbReference type="NCBI Taxonomy" id="3330"/>
    <lineage>
        <taxon>Eukaryota</taxon>
        <taxon>Viridiplantae</taxon>
        <taxon>Streptophyta</taxon>
        <taxon>Embryophyta</taxon>
        <taxon>Tracheophyta</taxon>
        <taxon>Spermatophyta</taxon>
        <taxon>Pinopsida</taxon>
        <taxon>Pinidae</taxon>
        <taxon>Conifers I</taxon>
        <taxon>Pinales</taxon>
        <taxon>Pinaceae</taxon>
        <taxon>Picea</taxon>
    </lineage>
</organism>
<accession>A0A101LUF3</accession>
<keyword evidence="1" id="KW-0496">Mitochondrion</keyword>
<gene>
    <name evidence="1" type="ORF">ABT39_MTgene2598</name>
</gene>
<protein>
    <submittedName>
        <fullName evidence="1">Uncharacterized protein</fullName>
    </submittedName>
</protein>